<feature type="transmembrane region" description="Helical" evidence="16">
    <location>
        <begin position="1093"/>
        <end position="1119"/>
    </location>
</feature>
<dbReference type="GO" id="GO:0015485">
    <property type="term" value="F:cholesterol binding"/>
    <property type="evidence" value="ECO:0007669"/>
    <property type="project" value="TreeGrafter"/>
</dbReference>
<evidence type="ECO:0000259" key="17">
    <source>
        <dbReference type="PROSITE" id="PS50156"/>
    </source>
</evidence>
<comment type="catalytic activity">
    <reaction evidence="15">
        <text>cholesterol(in) = cholesterol(out)</text>
        <dbReference type="Rhea" id="RHEA:39747"/>
        <dbReference type="ChEBI" id="CHEBI:16113"/>
    </reaction>
</comment>
<keyword evidence="9" id="KW-0443">Lipid metabolism</keyword>
<keyword evidence="13" id="KW-0325">Glycoprotein</keyword>
<dbReference type="NCBIfam" id="TIGR00917">
    <property type="entry name" value="2A060601"/>
    <property type="match status" value="1"/>
</dbReference>
<feature type="transmembrane region" description="Helical" evidence="16">
    <location>
        <begin position="1025"/>
        <end position="1047"/>
    </location>
</feature>
<dbReference type="SUPFAM" id="SSF52087">
    <property type="entry name" value="CRAL/TRIO domain"/>
    <property type="match status" value="1"/>
</dbReference>
<feature type="transmembrane region" description="Helical" evidence="16">
    <location>
        <begin position="1532"/>
        <end position="1557"/>
    </location>
</feature>
<dbReference type="InterPro" id="IPR053956">
    <property type="entry name" value="NPC1_MLD"/>
</dbReference>
<name>A0A818M9V2_9BILA</name>
<dbReference type="Gene3D" id="1.20.1640.10">
    <property type="entry name" value="Multidrug efflux transporter AcrB transmembrane domain"/>
    <property type="match status" value="2"/>
</dbReference>
<dbReference type="InterPro" id="IPR000731">
    <property type="entry name" value="SSD"/>
</dbReference>
<dbReference type="GO" id="GO:0005319">
    <property type="term" value="F:lipid transporter activity"/>
    <property type="evidence" value="ECO:0007669"/>
    <property type="project" value="InterPro"/>
</dbReference>
<evidence type="ECO:0000256" key="5">
    <source>
        <dbReference type="ARBA" id="ARBA00022692"/>
    </source>
</evidence>
<feature type="domain" description="CRAL-TRIO" evidence="18">
    <location>
        <begin position="379"/>
        <end position="550"/>
    </location>
</feature>
<dbReference type="FunFam" id="1.20.1640.10:FF:000008">
    <property type="entry name" value="NPC intracellular cholesterol transporter 1"/>
    <property type="match status" value="1"/>
</dbReference>
<feature type="transmembrane region" description="Helical" evidence="16">
    <location>
        <begin position="1455"/>
        <end position="1478"/>
    </location>
</feature>
<dbReference type="SMART" id="SM00516">
    <property type="entry name" value="SEC14"/>
    <property type="match status" value="1"/>
</dbReference>
<dbReference type="InterPro" id="IPR032190">
    <property type="entry name" value="NPC1_N"/>
</dbReference>
<dbReference type="Pfam" id="PF22314">
    <property type="entry name" value="NPC1_MLD"/>
    <property type="match status" value="1"/>
</dbReference>
<dbReference type="PROSITE" id="PS50904">
    <property type="entry name" value="PRELI_MSF1"/>
    <property type="match status" value="1"/>
</dbReference>
<evidence type="ECO:0000256" key="14">
    <source>
        <dbReference type="ARBA" id="ARBA00023221"/>
    </source>
</evidence>
<dbReference type="Gene3D" id="3.40.525.10">
    <property type="entry name" value="CRAL-TRIO lipid binding domain"/>
    <property type="match status" value="1"/>
</dbReference>
<dbReference type="GO" id="GO:0030301">
    <property type="term" value="P:cholesterol transport"/>
    <property type="evidence" value="ECO:0007669"/>
    <property type="project" value="UniProtKB-ARBA"/>
</dbReference>
<dbReference type="Proteomes" id="UP000663836">
    <property type="component" value="Unassembled WGS sequence"/>
</dbReference>
<dbReference type="GO" id="GO:0005886">
    <property type="term" value="C:plasma membrane"/>
    <property type="evidence" value="ECO:0007669"/>
    <property type="project" value="TreeGrafter"/>
</dbReference>
<feature type="transmembrane region" description="Helical" evidence="16">
    <location>
        <begin position="1603"/>
        <end position="1629"/>
    </location>
</feature>
<dbReference type="PROSITE" id="PS50156">
    <property type="entry name" value="SSD"/>
    <property type="match status" value="1"/>
</dbReference>
<dbReference type="Pfam" id="PF16414">
    <property type="entry name" value="NPC1_N"/>
    <property type="match status" value="1"/>
</dbReference>
<evidence type="ECO:0000256" key="4">
    <source>
        <dbReference type="ARBA" id="ARBA00022548"/>
    </source>
</evidence>
<dbReference type="Pfam" id="PF00650">
    <property type="entry name" value="CRAL_TRIO"/>
    <property type="match status" value="1"/>
</dbReference>
<keyword evidence="7 16" id="KW-1133">Transmembrane helix</keyword>
<evidence type="ECO:0000256" key="8">
    <source>
        <dbReference type="ARBA" id="ARBA00023055"/>
    </source>
</evidence>
<dbReference type="PANTHER" id="PTHR45727:SF2">
    <property type="entry name" value="NPC INTRACELLULAR CHOLESTEROL TRANSPORTER 1"/>
    <property type="match status" value="1"/>
</dbReference>
<dbReference type="Pfam" id="PF03765">
    <property type="entry name" value="CRAL_TRIO_N"/>
    <property type="match status" value="1"/>
</dbReference>
<dbReference type="InterPro" id="IPR053958">
    <property type="entry name" value="HMGCR/SNAP/NPC1-like_SSD"/>
</dbReference>
<sequence length="2081" mass="237337">MVQKYQSPVRVYRYPFELVMAAYEKRFPTCPMIPVFLGSDITSEYHSEDGAVEIIERRCRLNVDAPYLLKKIVNVDYVVFLQKNHLDHRQRTLRIDACNESFASRLEIKEFCHYYVHPENALWTCFEQSAYLEIKSFFGFEASVEKLAMKQYSTNLAKGKEIIEHYVNELLNQGITNIPIWTESSSSSSSSIITTTTTTTTTMTHPNQELTTISVNDDPSLIAARRRLSSQDASNIFTASSPPKASASAATTASHFSALSDELENFQVDENSQEKQRNLNYLFFFFWLSICCFLAVGNIDDEYIRRYIGQLDPFEESCLVQLRKWIAETHKGKLPNDSHLLRFLRARRFDIEKAKENVCHSLAWRKKNCIDRLLMDYEIPEMIQRFFPGAWGGNDRDGRPIYILRVGDIDVRGIMKAVHGEDVWIRHILYLVEEGLNKCEENTKLFGRPISSVCVILDFENFSVKHLYRPVFRVISQITDTVEANYPETLGRMFLTRCPRVIPVLWTIINTFVEERTREKFAILKTDELVEYIDEINIPDFLGGQMSFQAPSGGIVPRSLYVHEDEPDKFDAENALFGDNAYTVVSIKEGGAHEVLIPISQKGDRLRYDFDLLKSECTFTIYRIGKIKSTEHDDNNDHLRLSSPIQKHNSIIHATTIYDKPLIESTTDDIIRLIQPTIYHDGDSVQETYICQQPGNYVLQWRHSTTHHTTSPFDFISGSHKTKIMYHYERQSSVRLTTDATQNGYISDNHYNNNNNTTMFKILIFIFYILLNYTIAEDGHCIWYGPCGQNSLGKITNCFYNGTAKLLTDEKGLKTLETACGMFYNGPNNTYTCCSADQIGIMADQFGLAKLMLGRCPSCYYNFRSLFCAMTCSSDQSRFLTIKDIGNSTLYPGRITVESIDYNIADDFTQRLLDSCRDVLYPGGNQHSLDSMCGRPYNQCTKETFMRYLGVDNPAVPFPIYIHLFNDTSENETFYNQTTFVCSEPIISRYENKTACSCLDCSKSCSPIPPDVPDKEFKIFNIDGWVVIAIICIILLLTIFFISIFIIPKFRKPQPIIEESTEITSLLNEPIRQKPSGYLIRIRQNTEKFLERIFYRLGLFCAQHPFIVLSIGTILIIGLSCGLFKFKVTTDPVQLWSSKSSIARQQKDYFDKHFKPFYRTTQIIIVPDDQSFETHYYLSPPAPVSEYTLGPVFKLDFLLRVLDLQTDILSLTAELNENNRTIYLSDICLKPLEPDNENCTVFSILQYYQNSKDNLNKRIGDDFFTYFDYSTHFMTCSQAPTTTKDNPLGLSCFADFGGTVNPFMILGNYTDATYSNATALVITIVIENSNDPEKIQLAETWEKVFLDYMKNFTDTQKSLRSAGLWNETANFTVYYSAERSIQDELNRQSRSDILTILISYTIMFLYVTLTLGHIRSWRTCLIDLKISVGFIGVLFVLLSVMSSIGFYSYCGIAGTLIIFEVIPFLVLAVGVDNIFIIVQHFEKIKIEQYPSIDICLATTISRIGPSILLTATSESIAFVLGSLTPMPAVQIFSLYAFMAVFIDFLLQITCFVSILSLDSKRQQSNRSDLCCCLSIKSTLTDNSIEHQSKGLLQKIFMNIWTPMVLGISSIRAILFSLFIICTCLSLSIIHRIPIGLDQKLSMPKDSYVLDYFRGIENYLSVGPPVYFIVNQNAIDYKKIDDQNLLCGTSGCSSTSLLGQIGQALRQPQRYYLAQPPSSWLDDYFDWLQSTNDPPCCRINNQTEEFCPATLNDTSCITCPIEFLENQRPSEDDFQRYIEYFLIDNPGEKCPKGGHAAYHDAVELINKTYVKSSYFMGFHSVLKTSKDFIAAMKSANEIAKNISKTILINQSHSYHDSNKLEDYPVFPYSIFYVFYDQYLTIWRDLIINLSLSFTAVFIVTCILLGFDFHTSFLILLCVFMIIIDMFGVMFLWNIELNAVSVVNIIMSVGIAVEFCAHIARYFAVSQGDNRLIRARIALAEMGSSVFSGITLTKIGGVVVLAFAKSQLFQVFYFRMYFSLVIIGALHGLVFLPILLSYFGPQSITLINDRKCQSQINACDDSSSSGIAVDENVQIIPHYSINT</sequence>
<keyword evidence="3" id="KW-0813">Transport</keyword>
<dbReference type="InterPro" id="IPR036865">
    <property type="entry name" value="CRAL-TRIO_dom_sf"/>
</dbReference>
<dbReference type="GO" id="GO:0012505">
    <property type="term" value="C:endomembrane system"/>
    <property type="evidence" value="ECO:0007669"/>
    <property type="project" value="UniProtKB-SubCell"/>
</dbReference>
<evidence type="ECO:0000256" key="2">
    <source>
        <dbReference type="ARBA" id="ARBA00005585"/>
    </source>
</evidence>
<keyword evidence="5 16" id="KW-0812">Transmembrane</keyword>
<dbReference type="SMART" id="SM01100">
    <property type="entry name" value="CRAL_TRIO_N"/>
    <property type="match status" value="1"/>
</dbReference>
<evidence type="ECO:0000256" key="3">
    <source>
        <dbReference type="ARBA" id="ARBA00022448"/>
    </source>
</evidence>
<organism evidence="20 21">
    <name type="scientific">Rotaria sordida</name>
    <dbReference type="NCBI Taxonomy" id="392033"/>
    <lineage>
        <taxon>Eukaryota</taxon>
        <taxon>Metazoa</taxon>
        <taxon>Spiralia</taxon>
        <taxon>Gnathifera</taxon>
        <taxon>Rotifera</taxon>
        <taxon>Eurotatoria</taxon>
        <taxon>Bdelloidea</taxon>
        <taxon>Philodinida</taxon>
        <taxon>Philodinidae</taxon>
        <taxon>Rotaria</taxon>
    </lineage>
</organism>
<feature type="transmembrane region" description="Helical" evidence="16">
    <location>
        <begin position="1393"/>
        <end position="1414"/>
    </location>
</feature>
<evidence type="ECO:0000256" key="6">
    <source>
        <dbReference type="ARBA" id="ARBA00022729"/>
    </source>
</evidence>
<keyword evidence="12" id="KW-1207">Sterol metabolism</keyword>
<dbReference type="PROSITE" id="PS50191">
    <property type="entry name" value="CRAL_TRIO"/>
    <property type="match status" value="1"/>
</dbReference>
<keyword evidence="14" id="KW-0753">Steroid metabolism</keyword>
<comment type="subcellular location">
    <subcellularLocation>
        <location evidence="1">Endomembrane system</location>
        <topology evidence="1">Multi-pass membrane protein</topology>
    </subcellularLocation>
</comment>
<evidence type="ECO:0000256" key="9">
    <source>
        <dbReference type="ARBA" id="ARBA00023098"/>
    </source>
</evidence>
<keyword evidence="4" id="KW-0153">Cholesterol metabolism</keyword>
<dbReference type="PANTHER" id="PTHR45727">
    <property type="entry name" value="NPC INTRACELLULAR CHOLESTEROL TRANSPORTER 1"/>
    <property type="match status" value="1"/>
</dbReference>
<dbReference type="GO" id="GO:0030299">
    <property type="term" value="P:intestinal cholesterol absorption"/>
    <property type="evidence" value="ECO:0007669"/>
    <property type="project" value="TreeGrafter"/>
</dbReference>
<proteinExistence type="inferred from homology"/>
<dbReference type="CDD" id="cd00170">
    <property type="entry name" value="SEC14"/>
    <property type="match status" value="1"/>
</dbReference>
<feature type="transmembrane region" description="Helical" evidence="16">
    <location>
        <begin position="1884"/>
        <end position="1905"/>
    </location>
</feature>
<dbReference type="InterPro" id="IPR006797">
    <property type="entry name" value="PRELI/MSF1_dom"/>
</dbReference>
<dbReference type="InterPro" id="IPR036273">
    <property type="entry name" value="CRAL/TRIO_N_dom_sf"/>
</dbReference>
<keyword evidence="8" id="KW-0445">Lipid transport</keyword>
<dbReference type="GO" id="GO:0042632">
    <property type="term" value="P:cholesterol homeostasis"/>
    <property type="evidence" value="ECO:0007669"/>
    <property type="project" value="TreeGrafter"/>
</dbReference>
<dbReference type="Pfam" id="PF12349">
    <property type="entry name" value="Sterol-sensing"/>
    <property type="match status" value="1"/>
</dbReference>
<keyword evidence="10 16" id="KW-0472">Membrane</keyword>
<dbReference type="Pfam" id="PF04707">
    <property type="entry name" value="PRELI"/>
    <property type="match status" value="1"/>
</dbReference>
<evidence type="ECO:0000256" key="10">
    <source>
        <dbReference type="ARBA" id="ARBA00023136"/>
    </source>
</evidence>
<evidence type="ECO:0000313" key="21">
    <source>
        <dbReference type="Proteomes" id="UP000663836"/>
    </source>
</evidence>
<evidence type="ECO:0000256" key="15">
    <source>
        <dbReference type="ARBA" id="ARBA00034049"/>
    </source>
</evidence>
<evidence type="ECO:0000256" key="13">
    <source>
        <dbReference type="ARBA" id="ARBA00023180"/>
    </source>
</evidence>
<dbReference type="InterPro" id="IPR001251">
    <property type="entry name" value="CRAL-TRIO_dom"/>
</dbReference>
<evidence type="ECO:0000256" key="1">
    <source>
        <dbReference type="ARBA" id="ARBA00004127"/>
    </source>
</evidence>
<comment type="similarity">
    <text evidence="2">Belongs to the patched family.</text>
</comment>
<feature type="transmembrane region" description="Helical" evidence="16">
    <location>
        <begin position="2014"/>
        <end position="2038"/>
    </location>
</feature>
<evidence type="ECO:0000256" key="16">
    <source>
        <dbReference type="SAM" id="Phobius"/>
    </source>
</evidence>
<feature type="transmembrane region" description="Helical" evidence="16">
    <location>
        <begin position="1937"/>
        <end position="1962"/>
    </location>
</feature>
<evidence type="ECO:0000259" key="18">
    <source>
        <dbReference type="PROSITE" id="PS50191"/>
    </source>
</evidence>
<gene>
    <name evidence="20" type="ORF">JBS370_LOCUS3020</name>
</gene>
<comment type="caution">
    <text evidence="20">The sequence shown here is derived from an EMBL/GenBank/DDBJ whole genome shotgun (WGS) entry which is preliminary data.</text>
</comment>
<dbReference type="GO" id="GO:0008203">
    <property type="term" value="P:cholesterol metabolic process"/>
    <property type="evidence" value="ECO:0007669"/>
    <property type="project" value="UniProtKB-KW"/>
</dbReference>
<feature type="domain" description="PRELI/MSF1" evidence="19">
    <location>
        <begin position="3"/>
        <end position="175"/>
    </location>
</feature>
<feature type="domain" description="SSD" evidence="17">
    <location>
        <begin position="1392"/>
        <end position="1557"/>
    </location>
</feature>
<evidence type="ECO:0000256" key="12">
    <source>
        <dbReference type="ARBA" id="ARBA00023166"/>
    </source>
</evidence>
<feature type="transmembrane region" description="Helical" evidence="16">
    <location>
        <begin position="1912"/>
        <end position="1931"/>
    </location>
</feature>
<keyword evidence="6" id="KW-0732">Signal</keyword>
<dbReference type="FunFam" id="1.20.1640.10:FF:000010">
    <property type="entry name" value="NPC intracellular cholesterol transporter 1"/>
    <property type="match status" value="1"/>
</dbReference>
<dbReference type="InterPro" id="IPR036598">
    <property type="entry name" value="GOLD_dom_sf"/>
</dbReference>
<feature type="transmembrane region" description="Helical" evidence="16">
    <location>
        <begin position="1983"/>
        <end position="2002"/>
    </location>
</feature>
<accession>A0A818M9V2</accession>
<feature type="transmembrane region" description="Helical" evidence="16">
    <location>
        <begin position="1426"/>
        <end position="1449"/>
    </location>
</feature>
<dbReference type="SUPFAM" id="SSF82866">
    <property type="entry name" value="Multidrug efflux transporter AcrB transmembrane domain"/>
    <property type="match status" value="2"/>
</dbReference>
<evidence type="ECO:0000313" key="20">
    <source>
        <dbReference type="EMBL" id="CAF3585369.1"/>
    </source>
</evidence>
<dbReference type="SUPFAM" id="SSF101576">
    <property type="entry name" value="Supernatant protein factor (SPF), C-terminal domain"/>
    <property type="match status" value="1"/>
</dbReference>
<dbReference type="Gene3D" id="2.60.120.680">
    <property type="entry name" value="GOLD domain"/>
    <property type="match status" value="1"/>
</dbReference>
<evidence type="ECO:0000259" key="19">
    <source>
        <dbReference type="PROSITE" id="PS50904"/>
    </source>
</evidence>
<evidence type="ECO:0000256" key="11">
    <source>
        <dbReference type="ARBA" id="ARBA00023157"/>
    </source>
</evidence>
<feature type="transmembrane region" description="Helical" evidence="16">
    <location>
        <begin position="281"/>
        <end position="299"/>
    </location>
</feature>
<dbReference type="InterPro" id="IPR004765">
    <property type="entry name" value="NPC1-like"/>
</dbReference>
<dbReference type="EMBL" id="CAJOBD010000125">
    <property type="protein sequence ID" value="CAF3585369.1"/>
    <property type="molecule type" value="Genomic_DNA"/>
</dbReference>
<reference evidence="20" key="1">
    <citation type="submission" date="2021-02" db="EMBL/GenBank/DDBJ databases">
        <authorList>
            <person name="Nowell W R."/>
        </authorList>
    </citation>
    <scope>NUCLEOTIDE SEQUENCE</scope>
</reference>
<evidence type="ECO:0000256" key="7">
    <source>
        <dbReference type="ARBA" id="ARBA00022989"/>
    </source>
</evidence>
<dbReference type="SUPFAM" id="SSF46938">
    <property type="entry name" value="CRAL/TRIO N-terminal domain"/>
    <property type="match status" value="1"/>
</dbReference>
<keyword evidence="11" id="KW-1015">Disulfide bond</keyword>
<protein>
    <submittedName>
        <fullName evidence="20">Uncharacterized protein</fullName>
    </submittedName>
</protein>
<dbReference type="InterPro" id="IPR011074">
    <property type="entry name" value="CRAL/TRIO_N_dom"/>
</dbReference>